<dbReference type="SUPFAM" id="SSF55729">
    <property type="entry name" value="Acyl-CoA N-acyltransferases (Nat)"/>
    <property type="match status" value="1"/>
</dbReference>
<protein>
    <submittedName>
        <fullName evidence="2">N-acetyltransferase</fullName>
    </submittedName>
</protein>
<feature type="domain" description="N-acetyltransferase" evidence="1">
    <location>
        <begin position="21"/>
        <end position="176"/>
    </location>
</feature>
<dbReference type="AlphaFoldDB" id="A0A410DXI7"/>
<proteinExistence type="predicted"/>
<dbReference type="PANTHER" id="PTHR43415">
    <property type="entry name" value="SPERMIDINE N(1)-ACETYLTRANSFERASE"/>
    <property type="match status" value="1"/>
</dbReference>
<dbReference type="OrthoDB" id="9795206at2"/>
<dbReference type="KEGG" id="cmah:C1I91_20270"/>
<dbReference type="PROSITE" id="PS51186">
    <property type="entry name" value="GNAT"/>
    <property type="match status" value="1"/>
</dbReference>
<evidence type="ECO:0000313" key="2">
    <source>
        <dbReference type="EMBL" id="QAA33775.1"/>
    </source>
</evidence>
<dbReference type="InterPro" id="IPR000182">
    <property type="entry name" value="GNAT_dom"/>
</dbReference>
<evidence type="ECO:0000313" key="3">
    <source>
        <dbReference type="Proteomes" id="UP000286268"/>
    </source>
</evidence>
<evidence type="ECO:0000259" key="1">
    <source>
        <dbReference type="PROSITE" id="PS51186"/>
    </source>
</evidence>
<dbReference type="GO" id="GO:0016747">
    <property type="term" value="F:acyltransferase activity, transferring groups other than amino-acyl groups"/>
    <property type="evidence" value="ECO:0007669"/>
    <property type="project" value="InterPro"/>
</dbReference>
<accession>A0A410DXI7</accession>
<name>A0A410DXI7_9CLOT</name>
<dbReference type="RefSeq" id="WP_128214497.1">
    <property type="nucleotide sequence ID" value="NZ_CP025746.1"/>
</dbReference>
<dbReference type="InterPro" id="IPR016181">
    <property type="entry name" value="Acyl_CoA_acyltransferase"/>
</dbReference>
<dbReference type="PANTHER" id="PTHR43415:SF3">
    <property type="entry name" value="GNAT-FAMILY ACETYLTRANSFERASE"/>
    <property type="match status" value="1"/>
</dbReference>
<dbReference type="Proteomes" id="UP000286268">
    <property type="component" value="Chromosome"/>
</dbReference>
<sequence length="197" mass="23113">MNFKSFLELKGEKVYLKKLGLEYKDEYWKSFNEEGDIESVIFTGTQQVFCKENVERYLEDISTDNTRVDFLMFSKASDELVGEIVINDINRNNRSASLRVGIFKKENFSKGYGSEALILALNYGFGMLNLHRIELEALEFNERAIHVYGKAGFKKEGIKRDGWYFNHSYYDLVTLSMLEEEFREKYINKEVDLKVLL</sequence>
<organism evidence="2 3">
    <name type="scientific">Clostridium manihotivorum</name>
    <dbReference type="NCBI Taxonomy" id="2320868"/>
    <lineage>
        <taxon>Bacteria</taxon>
        <taxon>Bacillati</taxon>
        <taxon>Bacillota</taxon>
        <taxon>Clostridia</taxon>
        <taxon>Eubacteriales</taxon>
        <taxon>Clostridiaceae</taxon>
        <taxon>Clostridium</taxon>
    </lineage>
</organism>
<dbReference type="EMBL" id="CP025746">
    <property type="protein sequence ID" value="QAA33775.1"/>
    <property type="molecule type" value="Genomic_DNA"/>
</dbReference>
<gene>
    <name evidence="2" type="ORF">C1I91_20270</name>
</gene>
<keyword evidence="2" id="KW-0808">Transferase</keyword>
<reference evidence="2 3" key="1">
    <citation type="submission" date="2018-01" db="EMBL/GenBank/DDBJ databases">
        <title>Genome Sequencing and Assembly of Anaerobacter polyendosporus strain CT4.</title>
        <authorList>
            <person name="Tachaapaikoon C."/>
            <person name="Sutheeworapong S."/>
            <person name="Jenjaroenpun P."/>
            <person name="Wongsurawat T."/>
            <person name="Nookeaw I."/>
            <person name="Cheawchanlertfa P."/>
            <person name="Kosugi A."/>
            <person name="Cheevadhanarak S."/>
            <person name="Ratanakhanokchai K."/>
        </authorList>
    </citation>
    <scope>NUCLEOTIDE SEQUENCE [LARGE SCALE GENOMIC DNA]</scope>
    <source>
        <strain evidence="2 3">CT4</strain>
    </source>
</reference>
<dbReference type="Pfam" id="PF13302">
    <property type="entry name" value="Acetyltransf_3"/>
    <property type="match status" value="1"/>
</dbReference>
<dbReference type="Gene3D" id="3.40.630.30">
    <property type="match status" value="1"/>
</dbReference>
<keyword evidence="3" id="KW-1185">Reference proteome</keyword>